<organism evidence="1 2">
    <name type="scientific">Haloarcula quadrata</name>
    <dbReference type="NCBI Taxonomy" id="182779"/>
    <lineage>
        <taxon>Archaea</taxon>
        <taxon>Methanobacteriati</taxon>
        <taxon>Methanobacteriota</taxon>
        <taxon>Stenosarchaea group</taxon>
        <taxon>Halobacteria</taxon>
        <taxon>Halobacteriales</taxon>
        <taxon>Haloarculaceae</taxon>
        <taxon>Haloarcula</taxon>
    </lineage>
</organism>
<dbReference type="AlphaFoldDB" id="A0A495R7H5"/>
<gene>
    <name evidence="1" type="ORF">BDK61_2573</name>
</gene>
<keyword evidence="2" id="KW-1185">Reference proteome</keyword>
<sequence>MVFVGGRPHETMSKHNTHSAISTDVADALAATPRITHVRDARTDSHSAVQFHCYLDDEPADVTVINAGNKPEPAIQAAYNATQRDRAHIIVTPDEVTGTRIYQWLQAPVREWTGDGIRFYNRTQVLKHDGAAVVTAADTTAPAWWVRGTGADTDRARVCELRHEDGILATYDLEEDTVTLEDSVWTDIQRQAGEQAHPAITPLKDHQTTPRPTTWHPVGLPLTVPSTAPLTQSTVYALPDVSGDGVTPVKELSQEDARDDRARFQQVTATVSRMLAQRTVESPTATIGYDEFTAVCTHQLQAESGFKPYKTALNKALTAEDSVTIQRTAVDGQRELRGRAWAVPPSPSGD</sequence>
<protein>
    <submittedName>
        <fullName evidence="1">Uncharacterized protein</fullName>
    </submittedName>
</protein>
<accession>A0A495R7H5</accession>
<evidence type="ECO:0000313" key="2">
    <source>
        <dbReference type="Proteomes" id="UP000268233"/>
    </source>
</evidence>
<comment type="caution">
    <text evidence="1">The sequence shown here is derived from an EMBL/GenBank/DDBJ whole genome shotgun (WGS) entry which is preliminary data.</text>
</comment>
<dbReference type="Proteomes" id="UP000268233">
    <property type="component" value="Unassembled WGS sequence"/>
</dbReference>
<reference evidence="1 2" key="1">
    <citation type="submission" date="2018-10" db="EMBL/GenBank/DDBJ databases">
        <title>Genomic Encyclopedia of Archaeal and Bacterial Type Strains, Phase II (KMG-II): from individual species to whole genera.</title>
        <authorList>
            <person name="Goeker M."/>
        </authorList>
    </citation>
    <scope>NUCLEOTIDE SEQUENCE [LARGE SCALE GENOMIC DNA]</scope>
    <source>
        <strain evidence="1 2">DSM 11927</strain>
    </source>
</reference>
<name>A0A495R7H5_9EURY</name>
<proteinExistence type="predicted"/>
<dbReference type="EMBL" id="RBWW01000001">
    <property type="protein sequence ID" value="RKS83235.1"/>
    <property type="molecule type" value="Genomic_DNA"/>
</dbReference>
<evidence type="ECO:0000313" key="1">
    <source>
        <dbReference type="EMBL" id="RKS83235.1"/>
    </source>
</evidence>